<reference evidence="2" key="1">
    <citation type="submission" date="2023-01" db="EMBL/GenBank/DDBJ databases">
        <title>Genome assembly of the deep-sea coral Lophelia pertusa.</title>
        <authorList>
            <person name="Herrera S."/>
            <person name="Cordes E."/>
        </authorList>
    </citation>
    <scope>NUCLEOTIDE SEQUENCE</scope>
    <source>
        <strain evidence="2">USNM1676648</strain>
        <tissue evidence="2">Polyp</tissue>
    </source>
</reference>
<keyword evidence="1" id="KW-0472">Membrane</keyword>
<evidence type="ECO:0000313" key="3">
    <source>
        <dbReference type="Proteomes" id="UP001163046"/>
    </source>
</evidence>
<comment type="caution">
    <text evidence="2">The sequence shown here is derived from an EMBL/GenBank/DDBJ whole genome shotgun (WGS) entry which is preliminary data.</text>
</comment>
<keyword evidence="3" id="KW-1185">Reference proteome</keyword>
<keyword evidence="1" id="KW-1133">Transmembrane helix</keyword>
<dbReference type="EMBL" id="MU827781">
    <property type="protein sequence ID" value="KAJ7337148.1"/>
    <property type="molecule type" value="Genomic_DNA"/>
</dbReference>
<accession>A0A9X0CG06</accession>
<protein>
    <submittedName>
        <fullName evidence="2">Uncharacterized protein</fullName>
    </submittedName>
</protein>
<dbReference type="OrthoDB" id="5975170at2759"/>
<evidence type="ECO:0000313" key="2">
    <source>
        <dbReference type="EMBL" id="KAJ7337148.1"/>
    </source>
</evidence>
<name>A0A9X0CG06_9CNID</name>
<gene>
    <name evidence="2" type="ORF">OS493_010002</name>
</gene>
<evidence type="ECO:0000256" key="1">
    <source>
        <dbReference type="SAM" id="Phobius"/>
    </source>
</evidence>
<keyword evidence="1" id="KW-0812">Transmembrane</keyword>
<dbReference type="AlphaFoldDB" id="A0A9X0CG06"/>
<dbReference type="Proteomes" id="UP001163046">
    <property type="component" value="Unassembled WGS sequence"/>
</dbReference>
<sequence length="109" mass="11801">MLGIVSVFAESLIDQYVGELDKILRCEVKEQSLDILFEAGPPMYLGFLIHVCLHFVIILTSIGKSALTQCQNPGSSNSSYRSARSSIATISDYLGAEADLVSSRGCNLL</sequence>
<proteinExistence type="predicted"/>
<organism evidence="2 3">
    <name type="scientific">Desmophyllum pertusum</name>
    <dbReference type="NCBI Taxonomy" id="174260"/>
    <lineage>
        <taxon>Eukaryota</taxon>
        <taxon>Metazoa</taxon>
        <taxon>Cnidaria</taxon>
        <taxon>Anthozoa</taxon>
        <taxon>Hexacorallia</taxon>
        <taxon>Scleractinia</taxon>
        <taxon>Caryophylliina</taxon>
        <taxon>Caryophylliidae</taxon>
        <taxon>Desmophyllum</taxon>
    </lineage>
</organism>
<feature type="transmembrane region" description="Helical" evidence="1">
    <location>
        <begin position="43"/>
        <end position="62"/>
    </location>
</feature>